<dbReference type="PANTHER" id="PTHR47843">
    <property type="entry name" value="BTB DOMAIN-CONTAINING PROTEIN-RELATED"/>
    <property type="match status" value="1"/>
</dbReference>
<dbReference type="GeneID" id="89931475"/>
<evidence type="ECO:0000313" key="3">
    <source>
        <dbReference type="Proteomes" id="UP001337655"/>
    </source>
</evidence>
<evidence type="ECO:0000259" key="1">
    <source>
        <dbReference type="PROSITE" id="PS50097"/>
    </source>
</evidence>
<dbReference type="Pfam" id="PF00651">
    <property type="entry name" value="BTB"/>
    <property type="match status" value="1"/>
</dbReference>
<evidence type="ECO:0000313" key="2">
    <source>
        <dbReference type="EMBL" id="KAK5164055.1"/>
    </source>
</evidence>
<comment type="caution">
    <text evidence="2">The sequence shown here is derived from an EMBL/GenBank/DDBJ whole genome shotgun (WGS) entry which is preliminary data.</text>
</comment>
<keyword evidence="3" id="KW-1185">Reference proteome</keyword>
<feature type="domain" description="BTB" evidence="1">
    <location>
        <begin position="25"/>
        <end position="94"/>
    </location>
</feature>
<dbReference type="PROSITE" id="PS50097">
    <property type="entry name" value="BTB"/>
    <property type="match status" value="1"/>
</dbReference>
<protein>
    <recommendedName>
        <fullName evidence="1">BTB domain-containing protein</fullName>
    </recommendedName>
</protein>
<organism evidence="2 3">
    <name type="scientific">Saxophila tyrrhenica</name>
    <dbReference type="NCBI Taxonomy" id="1690608"/>
    <lineage>
        <taxon>Eukaryota</taxon>
        <taxon>Fungi</taxon>
        <taxon>Dikarya</taxon>
        <taxon>Ascomycota</taxon>
        <taxon>Pezizomycotina</taxon>
        <taxon>Dothideomycetes</taxon>
        <taxon>Dothideomycetidae</taxon>
        <taxon>Mycosphaerellales</taxon>
        <taxon>Extremaceae</taxon>
        <taxon>Saxophila</taxon>
    </lineage>
</organism>
<dbReference type="InterPro" id="IPR000210">
    <property type="entry name" value="BTB/POZ_dom"/>
</dbReference>
<dbReference type="AlphaFoldDB" id="A0AAV9NYM6"/>
<proteinExistence type="predicted"/>
<gene>
    <name evidence="2" type="ORF">LTR77_010146</name>
</gene>
<reference evidence="2 3" key="1">
    <citation type="submission" date="2023-08" db="EMBL/GenBank/DDBJ databases">
        <title>Black Yeasts Isolated from many extreme environments.</title>
        <authorList>
            <person name="Coleine C."/>
            <person name="Stajich J.E."/>
            <person name="Selbmann L."/>
        </authorList>
    </citation>
    <scope>NUCLEOTIDE SEQUENCE [LARGE SCALE GENOMIC DNA]</scope>
    <source>
        <strain evidence="2 3">CCFEE 5935</strain>
    </source>
</reference>
<dbReference type="Proteomes" id="UP001337655">
    <property type="component" value="Unassembled WGS sequence"/>
</dbReference>
<dbReference type="RefSeq" id="XP_064654383.1">
    <property type="nucleotide sequence ID" value="XM_064807369.1"/>
</dbReference>
<dbReference type="SUPFAM" id="SSF54695">
    <property type="entry name" value="POZ domain"/>
    <property type="match status" value="1"/>
</dbReference>
<name>A0AAV9NYM6_9PEZI</name>
<dbReference type="PANTHER" id="PTHR47843:SF2">
    <property type="entry name" value="BTB DOMAIN-CONTAINING PROTEIN"/>
    <property type="match status" value="1"/>
</dbReference>
<accession>A0AAV9NYM6</accession>
<dbReference type="CDD" id="cd18186">
    <property type="entry name" value="BTB_POZ_ZBTB_KLHL-like"/>
    <property type="match status" value="1"/>
</dbReference>
<dbReference type="EMBL" id="JAVRRT010000021">
    <property type="protein sequence ID" value="KAK5164055.1"/>
    <property type="molecule type" value="Genomic_DNA"/>
</dbReference>
<dbReference type="Gene3D" id="3.30.710.10">
    <property type="entry name" value="Potassium Channel Kv1.1, Chain A"/>
    <property type="match status" value="1"/>
</dbReference>
<dbReference type="InterPro" id="IPR011333">
    <property type="entry name" value="SKP1/BTB/POZ_sf"/>
</dbReference>
<sequence>MAVKAEEKTPGSDRSAKRTKFDYFEDVVVLVGKEEARFVVHKAIVCRTSDFFRAACHGEWKEASEKTVRFPEVEANIFGIYMGFLYTGNIDMRLGHAADCSTDAKPLKDLSTEHHHQILDWAILAYALGEMLQDCNFRNAVVDAIKKLLGDFGHIGGVENVTSACQRASRSSKLMKLFVDTWASAGYGGKPFKDWAKEMPIDFVFDMACASVDEAAMSKQERSPYAREKCYYHDHKDGEKCK</sequence>